<accession>A0A2N3I8D1</accession>
<organism evidence="2 3">
    <name type="scientific">Raineya orbicola</name>
    <dbReference type="NCBI Taxonomy" id="2016530"/>
    <lineage>
        <taxon>Bacteria</taxon>
        <taxon>Pseudomonadati</taxon>
        <taxon>Bacteroidota</taxon>
        <taxon>Cytophagia</taxon>
        <taxon>Cytophagales</taxon>
        <taxon>Raineyaceae</taxon>
        <taxon>Raineya</taxon>
    </lineage>
</organism>
<reference evidence="2 3" key="1">
    <citation type="submission" date="2017-06" db="EMBL/GenBank/DDBJ databases">
        <title>Raineya orbicola gen. nov., sp. nov. a slightly thermophilic bacterium of the phylum Bacteroidetes and the description of Raineyaceae fam. nov.</title>
        <authorList>
            <person name="Albuquerque L."/>
            <person name="Polonia A.R.M."/>
            <person name="Barroso C."/>
            <person name="Froufe H.J.C."/>
            <person name="Lage O."/>
            <person name="Lobo-Da-Cunha A."/>
            <person name="Egas C."/>
            <person name="Da Costa M.S."/>
        </authorList>
    </citation>
    <scope>NUCLEOTIDE SEQUENCE [LARGE SCALE GENOMIC DNA]</scope>
    <source>
        <strain evidence="2 3">SPSPC-11</strain>
    </source>
</reference>
<evidence type="ECO:0000313" key="2">
    <source>
        <dbReference type="EMBL" id="PKQ66577.1"/>
    </source>
</evidence>
<dbReference type="Proteomes" id="UP000233387">
    <property type="component" value="Unassembled WGS sequence"/>
</dbReference>
<comment type="caution">
    <text evidence="2">The sequence shown here is derived from an EMBL/GenBank/DDBJ whole genome shotgun (WGS) entry which is preliminary data.</text>
</comment>
<sequence>MRNAILLVCWSMMFQCVFAQNPSISGTSGAINTAMAGIGASVANEWAIFNNIGALSAYQNILPSAMLSFENRFGIKALNSYHFGIVSPIAFGGAGGITFQRFGDKHFNQTQVGIGYSHQISLVSVGAKVNYFQIAVDDQIGITQGARSNFLLELGGLAQLSKKWAVGIYGYNFTQSKLRVLDAGEDRIPVILKAGVSYQPIEAVFLSLETEKHIDYPATFRTGLNYRIHKYFYVRTGISTEPFLSAFGIGFHPKDFAFDYALNNQSALGWVHQFSIRYALRKLKLREEKINE</sequence>
<protein>
    <recommendedName>
        <fullName evidence="4">PorV/PorQ family protein</fullName>
    </recommendedName>
</protein>
<feature type="signal peptide" evidence="1">
    <location>
        <begin position="1"/>
        <end position="19"/>
    </location>
</feature>
<keyword evidence="3" id="KW-1185">Reference proteome</keyword>
<dbReference type="RefSeq" id="WP_133121587.1">
    <property type="nucleotide sequence ID" value="NZ_NKXO01000045.1"/>
</dbReference>
<dbReference type="EMBL" id="NKXO01000045">
    <property type="protein sequence ID" value="PKQ66577.1"/>
    <property type="molecule type" value="Genomic_DNA"/>
</dbReference>
<keyword evidence="1" id="KW-0732">Signal</keyword>
<dbReference type="SUPFAM" id="SSF56925">
    <property type="entry name" value="OMPA-like"/>
    <property type="match status" value="1"/>
</dbReference>
<proteinExistence type="predicted"/>
<dbReference type="AlphaFoldDB" id="A0A2N3I8D1"/>
<evidence type="ECO:0008006" key="4">
    <source>
        <dbReference type="Google" id="ProtNLM"/>
    </source>
</evidence>
<dbReference type="InterPro" id="IPR011250">
    <property type="entry name" value="OMP/PagP_B-barrel"/>
</dbReference>
<gene>
    <name evidence="2" type="ORF">Rain11_2335</name>
</gene>
<dbReference type="OrthoDB" id="9786645at2"/>
<name>A0A2N3I8D1_9BACT</name>
<feature type="chain" id="PRO_5015001409" description="PorV/PorQ family protein" evidence="1">
    <location>
        <begin position="20"/>
        <end position="292"/>
    </location>
</feature>
<evidence type="ECO:0000256" key="1">
    <source>
        <dbReference type="SAM" id="SignalP"/>
    </source>
</evidence>
<evidence type="ECO:0000313" key="3">
    <source>
        <dbReference type="Proteomes" id="UP000233387"/>
    </source>
</evidence>